<dbReference type="KEGG" id="amt:Amet_4704"/>
<keyword evidence="1" id="KW-0472">Membrane</keyword>
<dbReference type="eggNOG" id="COG4729">
    <property type="taxonomic scope" value="Bacteria"/>
</dbReference>
<dbReference type="AlphaFoldDB" id="A6TX54"/>
<proteinExistence type="predicted"/>
<accession>A6TX54</accession>
<keyword evidence="1" id="KW-0812">Transmembrane</keyword>
<name>A6TX54_ALKMQ</name>
<dbReference type="InterPro" id="IPR015001">
    <property type="entry name" value="DUF1850"/>
</dbReference>
<keyword evidence="1" id="KW-1133">Transmembrane helix</keyword>
<organism evidence="2 3">
    <name type="scientific">Alkaliphilus metalliredigens (strain QYMF)</name>
    <dbReference type="NCBI Taxonomy" id="293826"/>
    <lineage>
        <taxon>Bacteria</taxon>
        <taxon>Bacillati</taxon>
        <taxon>Bacillota</taxon>
        <taxon>Clostridia</taxon>
        <taxon>Peptostreptococcales</taxon>
        <taxon>Natronincolaceae</taxon>
        <taxon>Alkaliphilus</taxon>
    </lineage>
</organism>
<sequence>MTKLSNLIGNGYRSVRYPTLLISCVFIVILLLIYLLWPVYAIEVSRDGDILKTFIVPNNSEAYIDYTHSVEKTPVRDVIEIKSNLIFLLKRTEYSSFGAGLPTDNLGDFKVVNGIFINSGINQELSSISLRVGRIANHSLGLEDGRQLYLKDYVDGGTLVIIRPVSVTRLQAFFIEKED</sequence>
<protein>
    <recommendedName>
        <fullName evidence="4">DUF1850 domain-containing protein</fullName>
    </recommendedName>
</protein>
<evidence type="ECO:0000256" key="1">
    <source>
        <dbReference type="SAM" id="Phobius"/>
    </source>
</evidence>
<reference evidence="3" key="1">
    <citation type="journal article" date="2016" name="Genome Announc.">
        <title>Complete genome sequence of Alkaliphilus metalliredigens strain QYMF, an alkaliphilic and metal-reducing bacterium isolated from borax-contaminated leachate ponds.</title>
        <authorList>
            <person name="Hwang C."/>
            <person name="Copeland A."/>
            <person name="Lucas S."/>
            <person name="Lapidus A."/>
            <person name="Barry K."/>
            <person name="Detter J.C."/>
            <person name="Glavina Del Rio T."/>
            <person name="Hammon N."/>
            <person name="Israni S."/>
            <person name="Dalin E."/>
            <person name="Tice H."/>
            <person name="Pitluck S."/>
            <person name="Chertkov O."/>
            <person name="Brettin T."/>
            <person name="Bruce D."/>
            <person name="Han C."/>
            <person name="Schmutz J."/>
            <person name="Larimer F."/>
            <person name="Land M.L."/>
            <person name="Hauser L."/>
            <person name="Kyrpides N."/>
            <person name="Mikhailova N."/>
            <person name="Ye Q."/>
            <person name="Zhou J."/>
            <person name="Richardson P."/>
            <person name="Fields M.W."/>
        </authorList>
    </citation>
    <scope>NUCLEOTIDE SEQUENCE [LARGE SCALE GENOMIC DNA]</scope>
    <source>
        <strain evidence="3">QYMF</strain>
    </source>
</reference>
<keyword evidence="3" id="KW-1185">Reference proteome</keyword>
<dbReference type="EMBL" id="CP000724">
    <property type="protein sequence ID" value="ABR50772.1"/>
    <property type="molecule type" value="Genomic_DNA"/>
</dbReference>
<dbReference type="STRING" id="293826.Amet_4704"/>
<gene>
    <name evidence="2" type="ordered locus">Amet_4704</name>
</gene>
<evidence type="ECO:0000313" key="2">
    <source>
        <dbReference type="EMBL" id="ABR50772.1"/>
    </source>
</evidence>
<evidence type="ECO:0008006" key="4">
    <source>
        <dbReference type="Google" id="ProtNLM"/>
    </source>
</evidence>
<dbReference type="HOGENOM" id="CLU_1500492_0_0_9"/>
<feature type="transmembrane region" description="Helical" evidence="1">
    <location>
        <begin position="20"/>
        <end position="42"/>
    </location>
</feature>
<dbReference type="Pfam" id="PF08905">
    <property type="entry name" value="DUF1850"/>
    <property type="match status" value="1"/>
</dbReference>
<evidence type="ECO:0000313" key="3">
    <source>
        <dbReference type="Proteomes" id="UP000001572"/>
    </source>
</evidence>
<dbReference type="Proteomes" id="UP000001572">
    <property type="component" value="Chromosome"/>
</dbReference>